<accession>A0A6J7HX41</accession>
<dbReference type="AlphaFoldDB" id="A0A6J7HX41"/>
<dbReference type="Pfam" id="PF13560">
    <property type="entry name" value="HTH_31"/>
    <property type="match status" value="1"/>
</dbReference>
<protein>
    <submittedName>
        <fullName evidence="2">Unannotated protein</fullName>
    </submittedName>
</protein>
<dbReference type="CDD" id="cd00093">
    <property type="entry name" value="HTH_XRE"/>
    <property type="match status" value="1"/>
</dbReference>
<reference evidence="2" key="1">
    <citation type="submission" date="2020-05" db="EMBL/GenBank/DDBJ databases">
        <authorList>
            <person name="Chiriac C."/>
            <person name="Salcher M."/>
            <person name="Ghai R."/>
            <person name="Kavagutti S V."/>
        </authorList>
    </citation>
    <scope>NUCLEOTIDE SEQUENCE</scope>
</reference>
<dbReference type="PROSITE" id="PS50943">
    <property type="entry name" value="HTH_CROC1"/>
    <property type="match status" value="1"/>
</dbReference>
<name>A0A6J7HX41_9ZZZZ</name>
<dbReference type="SUPFAM" id="SSF47413">
    <property type="entry name" value="lambda repressor-like DNA-binding domains"/>
    <property type="match status" value="1"/>
</dbReference>
<evidence type="ECO:0000259" key="1">
    <source>
        <dbReference type="PROSITE" id="PS50943"/>
    </source>
</evidence>
<dbReference type="SMART" id="SM00530">
    <property type="entry name" value="HTH_XRE"/>
    <property type="match status" value="1"/>
</dbReference>
<dbReference type="GO" id="GO:0003677">
    <property type="term" value="F:DNA binding"/>
    <property type="evidence" value="ECO:0007669"/>
    <property type="project" value="InterPro"/>
</dbReference>
<dbReference type="EMBL" id="CAFBMR010000069">
    <property type="protein sequence ID" value="CAB4921760.1"/>
    <property type="molecule type" value="Genomic_DNA"/>
</dbReference>
<dbReference type="InterPro" id="IPR010982">
    <property type="entry name" value="Lambda_DNA-bd_dom_sf"/>
</dbReference>
<evidence type="ECO:0000313" key="2">
    <source>
        <dbReference type="EMBL" id="CAB4921760.1"/>
    </source>
</evidence>
<proteinExistence type="predicted"/>
<dbReference type="InterPro" id="IPR001387">
    <property type="entry name" value="Cro/C1-type_HTH"/>
</dbReference>
<dbReference type="Gene3D" id="1.10.260.40">
    <property type="entry name" value="lambda repressor-like DNA-binding domains"/>
    <property type="match status" value="1"/>
</dbReference>
<feature type="domain" description="HTH cro/C1-type" evidence="1">
    <location>
        <begin position="42"/>
        <end position="96"/>
    </location>
</feature>
<sequence>MPNKEHGTAWRELQAAHPVDDLEAYSVAYRESALAGRLAELIYRLRTDAGLTQAELARRMATTQSSIARMEGGGNLPSLDVLARLGAATGVTLTIDDGHGHPIPLNVA</sequence>
<organism evidence="2">
    <name type="scientific">freshwater metagenome</name>
    <dbReference type="NCBI Taxonomy" id="449393"/>
    <lineage>
        <taxon>unclassified sequences</taxon>
        <taxon>metagenomes</taxon>
        <taxon>ecological metagenomes</taxon>
    </lineage>
</organism>
<gene>
    <name evidence="2" type="ORF">UFOPK3610_01456</name>
</gene>